<comment type="catalytic activity">
    <reaction evidence="15 17">
        <text>DNA(n) + a 2'-deoxyribonucleoside 5'-triphosphate = DNA(n+1) + diphosphate</text>
        <dbReference type="Rhea" id="RHEA:22508"/>
        <dbReference type="Rhea" id="RHEA-COMP:17339"/>
        <dbReference type="Rhea" id="RHEA-COMP:17340"/>
        <dbReference type="ChEBI" id="CHEBI:33019"/>
        <dbReference type="ChEBI" id="CHEBI:61560"/>
        <dbReference type="ChEBI" id="CHEBI:173112"/>
        <dbReference type="EC" id="2.7.7.7"/>
    </reaction>
</comment>
<proteinExistence type="inferred from homology"/>
<comment type="cofactor">
    <cofactor evidence="1">
        <name>Mn(2+)</name>
        <dbReference type="ChEBI" id="CHEBI:29035"/>
    </cofactor>
</comment>
<dbReference type="SUPFAM" id="SSF81301">
    <property type="entry name" value="Nucleotidyltransferase"/>
    <property type="match status" value="1"/>
</dbReference>
<evidence type="ECO:0000256" key="14">
    <source>
        <dbReference type="ARBA" id="ARBA00023242"/>
    </source>
</evidence>
<evidence type="ECO:0000256" key="15">
    <source>
        <dbReference type="ARBA" id="ARBA00049244"/>
    </source>
</evidence>
<dbReference type="SMART" id="SM00483">
    <property type="entry name" value="POLXc"/>
    <property type="match status" value="1"/>
</dbReference>
<dbReference type="STRING" id="461836.A0A0L0DBR4"/>
<keyword evidence="6 17" id="KW-0548">Nucleotidyltransferase</keyword>
<dbReference type="CDD" id="cd00141">
    <property type="entry name" value="NT_POLXc"/>
    <property type="match status" value="1"/>
</dbReference>
<dbReference type="OrthoDB" id="205514at2759"/>
<evidence type="ECO:0000256" key="5">
    <source>
        <dbReference type="ARBA" id="ARBA00022679"/>
    </source>
</evidence>
<comment type="function">
    <text evidence="17">DNA polymerase that functions in several pathways of DNA repair. Involved in base excision repair (BER) responsible for repair of lesions that give rise to abasic (AP) sites in DNA. Also contributes to DNA double-strand break repair by non-homologous end joining and homologous recombination. Has both template-dependent and template-independent (terminal transferase) DNA polymerase activities. Has also a 5'-deoxyribose-5-phosphate lyase (dRP lyase) activity.</text>
</comment>
<dbReference type="GO" id="GO:0003677">
    <property type="term" value="F:DNA binding"/>
    <property type="evidence" value="ECO:0007669"/>
    <property type="project" value="UniProtKB-UniRule"/>
</dbReference>
<dbReference type="InterPro" id="IPR002054">
    <property type="entry name" value="DNA-dir_DNA_pol_X"/>
</dbReference>
<evidence type="ECO:0000256" key="4">
    <source>
        <dbReference type="ARBA" id="ARBA00022634"/>
    </source>
</evidence>
<dbReference type="InterPro" id="IPR027421">
    <property type="entry name" value="DNA_pol_lamdba_lyase_dom_sf"/>
</dbReference>
<dbReference type="GO" id="GO:0006303">
    <property type="term" value="P:double-strand break repair via nonhomologous end joining"/>
    <property type="evidence" value="ECO:0007669"/>
    <property type="project" value="TreeGrafter"/>
</dbReference>
<keyword evidence="12 17" id="KW-0234">DNA repair</keyword>
<dbReference type="eggNOG" id="KOG2534">
    <property type="taxonomic scope" value="Eukaryota"/>
</dbReference>
<dbReference type="EMBL" id="GL349457">
    <property type="protein sequence ID" value="KNC49782.1"/>
    <property type="molecule type" value="Genomic_DNA"/>
</dbReference>
<feature type="compositionally biased region" description="Low complexity" evidence="18">
    <location>
        <begin position="24"/>
        <end position="41"/>
    </location>
</feature>
<dbReference type="InterPro" id="IPR036420">
    <property type="entry name" value="BRCT_dom_sf"/>
</dbReference>
<evidence type="ECO:0000256" key="16">
    <source>
        <dbReference type="PIRSR" id="PIRSR622312-50"/>
    </source>
</evidence>
<dbReference type="InterPro" id="IPR028207">
    <property type="entry name" value="DNA_pol_B_palm_palm"/>
</dbReference>
<reference evidence="20 21" key="1">
    <citation type="submission" date="2010-05" db="EMBL/GenBank/DDBJ databases">
        <title>The Genome Sequence of Thecamonas trahens ATCC 50062.</title>
        <authorList>
            <consortium name="The Broad Institute Genome Sequencing Platform"/>
            <person name="Russ C."/>
            <person name="Cuomo C."/>
            <person name="Shea T."/>
            <person name="Young S.K."/>
            <person name="Zeng Q."/>
            <person name="Koehrsen M."/>
            <person name="Haas B."/>
            <person name="Borodovsky M."/>
            <person name="Guigo R."/>
            <person name="Alvarado L."/>
            <person name="Berlin A."/>
            <person name="Bochicchio J."/>
            <person name="Borenstein D."/>
            <person name="Chapman S."/>
            <person name="Chen Z."/>
            <person name="Freedman E."/>
            <person name="Gellesch M."/>
            <person name="Goldberg J."/>
            <person name="Griggs A."/>
            <person name="Gujja S."/>
            <person name="Heilman E."/>
            <person name="Heiman D."/>
            <person name="Hepburn T."/>
            <person name="Howarth C."/>
            <person name="Jen D."/>
            <person name="Larson L."/>
            <person name="Mehta T."/>
            <person name="Park D."/>
            <person name="Pearson M."/>
            <person name="Roberts A."/>
            <person name="Saif S."/>
            <person name="Shenoy N."/>
            <person name="Sisk P."/>
            <person name="Stolte C."/>
            <person name="Sykes S."/>
            <person name="Thomson T."/>
            <person name="Walk T."/>
            <person name="White J."/>
            <person name="Yandava C."/>
            <person name="Burger G."/>
            <person name="Gray M.W."/>
            <person name="Holland P.W.H."/>
            <person name="King N."/>
            <person name="Lang F.B.F."/>
            <person name="Roger A.J."/>
            <person name="Ruiz-Trillo I."/>
            <person name="Lander E."/>
            <person name="Nusbaum C."/>
        </authorList>
    </citation>
    <scope>NUCLEOTIDE SEQUENCE [LARGE SCALE GENOMIC DNA]</scope>
    <source>
        <strain evidence="20 21">ATCC 50062</strain>
    </source>
</reference>
<dbReference type="Gene3D" id="3.30.460.10">
    <property type="entry name" value="Beta Polymerase, domain 2"/>
    <property type="match status" value="1"/>
</dbReference>
<dbReference type="InterPro" id="IPR022312">
    <property type="entry name" value="DNA_pol_X"/>
</dbReference>
<keyword evidence="8" id="KW-0479">Metal-binding</keyword>
<evidence type="ECO:0000256" key="7">
    <source>
        <dbReference type="ARBA" id="ARBA00022705"/>
    </source>
</evidence>
<dbReference type="Pfam" id="PF10391">
    <property type="entry name" value="DNA_pol_lambd_f"/>
    <property type="match status" value="1"/>
</dbReference>
<dbReference type="InterPro" id="IPR001357">
    <property type="entry name" value="BRCT_dom"/>
</dbReference>
<evidence type="ECO:0000259" key="19">
    <source>
        <dbReference type="PROSITE" id="PS50172"/>
    </source>
</evidence>
<evidence type="ECO:0000256" key="13">
    <source>
        <dbReference type="ARBA" id="ARBA00023239"/>
    </source>
</evidence>
<dbReference type="SUPFAM" id="SSF47802">
    <property type="entry name" value="DNA polymerase beta, N-terminal domain-like"/>
    <property type="match status" value="1"/>
</dbReference>
<dbReference type="InterPro" id="IPR037160">
    <property type="entry name" value="DNA_Pol_thumb_sf"/>
</dbReference>
<sequence length="560" mass="61833">MAKRRAKGAASGGSERGGKRGKRSTATTSSTASTAPSAPSAASAASAASAPSAPLVAGSDGTWADVRVYVVPLRIGAVQGRVLRNRVAALGGAVHDFVSPTTNVIVANLDVSELIEWLRQTTWNESNTPQEEPRFHKLDYLVDSLKQQSPISPHDFRLHSDEEYVAQVKMAKYQQYRREHQRRADVSGTRTVALSVAGSDKMVSLEVSDELAKKRRKKARVLASREFFACQGAKATDPKGNNMLVSRQLNELADMYKAEGDQWREYTTRNAARRIAKLPFALKSGAEATKLPKIGKKLGAKIQEILDTGSLRKLENFKADDKVVALELFQSIWGVGAATARKWVHQRGWRTLRDVRDHADSLTTNQAIGLKYYHDIKSRIPRSEVMAIEARVREVATAVVPGVALTVCGSYRRGRLTCGDIDVLFTHPDDKVAVSAVSRVVPALHDAGLLTHDLTSDNRGDSYMGLCRLGPDSLHRRIDLKSFKQSEYGCALLYFSGSEHFCRSVRTWARRQGYSLSERALVRRFSRDTKSDLPIPGLFTEEAVFQALGLKYVPPEERDI</sequence>
<comment type="similarity">
    <text evidence="3 17">Belongs to the DNA polymerase type-X family.</text>
</comment>
<dbReference type="Proteomes" id="UP000054408">
    <property type="component" value="Unassembled WGS sequence"/>
</dbReference>
<dbReference type="EC" id="2.7.7.7" evidence="17"/>
<dbReference type="PANTHER" id="PTHR11276:SF28">
    <property type="entry name" value="DNA POLYMERASE LAMBDA"/>
    <property type="match status" value="1"/>
</dbReference>
<evidence type="ECO:0000256" key="2">
    <source>
        <dbReference type="ARBA" id="ARBA00004123"/>
    </source>
</evidence>
<dbReference type="GO" id="GO:0005634">
    <property type="term" value="C:nucleus"/>
    <property type="evidence" value="ECO:0007669"/>
    <property type="project" value="UniProtKB-SubCell"/>
</dbReference>
<dbReference type="InterPro" id="IPR018944">
    <property type="entry name" value="DNA_pol_lambd_fingers_domain"/>
</dbReference>
<dbReference type="FunFam" id="1.10.150.20:FF:000010">
    <property type="entry name" value="DNA polymerase lambda"/>
    <property type="match status" value="1"/>
</dbReference>
<dbReference type="FunFam" id="1.10.150.110:FF:000005">
    <property type="entry name" value="DNA polymerase POL4"/>
    <property type="match status" value="1"/>
</dbReference>
<dbReference type="GO" id="GO:0006260">
    <property type="term" value="P:DNA replication"/>
    <property type="evidence" value="ECO:0007669"/>
    <property type="project" value="UniProtKB-KW"/>
</dbReference>
<dbReference type="Gene3D" id="3.30.210.10">
    <property type="entry name" value="DNA polymerase, thumb domain"/>
    <property type="match status" value="1"/>
</dbReference>
<dbReference type="Pfam" id="PF14716">
    <property type="entry name" value="HHH_8"/>
    <property type="match status" value="1"/>
</dbReference>
<keyword evidence="14 17" id="KW-0539">Nucleus</keyword>
<protein>
    <recommendedName>
        <fullName evidence="17">DNA polymerase</fullName>
        <ecNumber evidence="17">2.7.7.7</ecNumber>
    </recommendedName>
</protein>
<dbReference type="InterPro" id="IPR010996">
    <property type="entry name" value="HHH_MUS81"/>
</dbReference>
<keyword evidence="7" id="KW-0235">DNA replication</keyword>
<dbReference type="RefSeq" id="XP_013757566.1">
    <property type="nucleotide sequence ID" value="XM_013902112.1"/>
</dbReference>
<keyword evidence="9 17" id="KW-0227">DNA damage</keyword>
<evidence type="ECO:0000256" key="10">
    <source>
        <dbReference type="ARBA" id="ARBA00022932"/>
    </source>
</evidence>
<comment type="subcellular location">
    <subcellularLocation>
        <location evidence="2 17">Nucleus</location>
    </subcellularLocation>
</comment>
<name>A0A0L0DBR4_THETB</name>
<evidence type="ECO:0000256" key="11">
    <source>
        <dbReference type="ARBA" id="ARBA00023125"/>
    </source>
</evidence>
<dbReference type="PROSITE" id="PS50172">
    <property type="entry name" value="BRCT"/>
    <property type="match status" value="1"/>
</dbReference>
<dbReference type="InterPro" id="IPR043519">
    <property type="entry name" value="NT_sf"/>
</dbReference>
<gene>
    <name evidence="20" type="ORF">AMSG_06060</name>
</gene>
<dbReference type="PANTHER" id="PTHR11276">
    <property type="entry name" value="DNA POLYMERASE TYPE-X FAMILY MEMBER"/>
    <property type="match status" value="1"/>
</dbReference>
<dbReference type="Gene3D" id="1.10.150.110">
    <property type="entry name" value="DNA polymerase beta, N-terminal domain-like"/>
    <property type="match status" value="1"/>
</dbReference>
<dbReference type="PRINTS" id="PR00870">
    <property type="entry name" value="DNAPOLXBETA"/>
</dbReference>
<dbReference type="InterPro" id="IPR029398">
    <property type="entry name" value="PolB_thumb"/>
</dbReference>
<keyword evidence="13" id="KW-0456">Lyase</keyword>
<feature type="active site" description="Nucleophile; Schiff-base intermediate with DNA; for 5'-dRP lyase activity" evidence="16">
    <location>
        <position position="301"/>
    </location>
</feature>
<dbReference type="PROSITE" id="PS00522">
    <property type="entry name" value="DNA_POLYMERASE_X"/>
    <property type="match status" value="1"/>
</dbReference>
<keyword evidence="10 17" id="KW-0239">DNA-directed DNA polymerase</keyword>
<dbReference type="PRINTS" id="PR00869">
    <property type="entry name" value="DNAPOLX"/>
</dbReference>
<dbReference type="GO" id="GO:0046872">
    <property type="term" value="F:metal ion binding"/>
    <property type="evidence" value="ECO:0007669"/>
    <property type="project" value="UniProtKB-UniRule"/>
</dbReference>
<dbReference type="GO" id="GO:0016829">
    <property type="term" value="F:lyase activity"/>
    <property type="evidence" value="ECO:0007669"/>
    <property type="project" value="UniProtKB-KW"/>
</dbReference>
<keyword evidence="5 17" id="KW-0808">Transferase</keyword>
<dbReference type="InterPro" id="IPR002008">
    <property type="entry name" value="DNA_pol_X_beta-like"/>
</dbReference>
<evidence type="ECO:0000256" key="17">
    <source>
        <dbReference type="RuleBase" id="RU366014"/>
    </source>
</evidence>
<evidence type="ECO:0000256" key="9">
    <source>
        <dbReference type="ARBA" id="ARBA00022763"/>
    </source>
</evidence>
<evidence type="ECO:0000256" key="6">
    <source>
        <dbReference type="ARBA" id="ARBA00022695"/>
    </source>
</evidence>
<dbReference type="Gene3D" id="1.10.150.20">
    <property type="entry name" value="5' to 3' exonuclease, C-terminal subdomain"/>
    <property type="match status" value="1"/>
</dbReference>
<evidence type="ECO:0000313" key="20">
    <source>
        <dbReference type="EMBL" id="KNC49782.1"/>
    </source>
</evidence>
<dbReference type="AlphaFoldDB" id="A0A0L0DBR4"/>
<keyword evidence="4" id="KW-0237">DNA synthesis</keyword>
<evidence type="ECO:0000313" key="21">
    <source>
        <dbReference type="Proteomes" id="UP000054408"/>
    </source>
</evidence>
<keyword evidence="11" id="KW-0238">DNA-binding</keyword>
<feature type="region of interest" description="Disordered" evidence="18">
    <location>
        <begin position="1"/>
        <end position="41"/>
    </location>
</feature>
<evidence type="ECO:0000256" key="12">
    <source>
        <dbReference type="ARBA" id="ARBA00023204"/>
    </source>
</evidence>
<dbReference type="Gene3D" id="3.40.50.10190">
    <property type="entry name" value="BRCT domain"/>
    <property type="match status" value="1"/>
</dbReference>
<dbReference type="GO" id="GO:0003887">
    <property type="term" value="F:DNA-directed DNA polymerase activity"/>
    <property type="evidence" value="ECO:0007669"/>
    <property type="project" value="UniProtKB-UniRule"/>
</dbReference>
<dbReference type="SUPFAM" id="SSF81585">
    <property type="entry name" value="PsbU/PolX domain-like"/>
    <property type="match status" value="1"/>
</dbReference>
<dbReference type="Pfam" id="PF14791">
    <property type="entry name" value="DNA_pol_B_thumb"/>
    <property type="match status" value="1"/>
</dbReference>
<dbReference type="GeneID" id="25565322"/>
<feature type="domain" description="BRCT" evidence="19">
    <location>
        <begin position="58"/>
        <end position="158"/>
    </location>
</feature>
<evidence type="ECO:0000256" key="18">
    <source>
        <dbReference type="SAM" id="MobiDB-lite"/>
    </source>
</evidence>
<keyword evidence="21" id="KW-1185">Reference proteome</keyword>
<accession>A0A0L0DBR4</accession>
<evidence type="ECO:0000256" key="3">
    <source>
        <dbReference type="ARBA" id="ARBA00008323"/>
    </source>
</evidence>
<dbReference type="InterPro" id="IPR019843">
    <property type="entry name" value="DNA_pol-X_BS"/>
</dbReference>
<evidence type="ECO:0000256" key="1">
    <source>
        <dbReference type="ARBA" id="ARBA00001936"/>
    </source>
</evidence>
<dbReference type="Pfam" id="PF14792">
    <property type="entry name" value="DNA_pol_B_palm"/>
    <property type="match status" value="1"/>
</dbReference>
<organism evidence="20 21">
    <name type="scientific">Thecamonas trahens ATCC 50062</name>
    <dbReference type="NCBI Taxonomy" id="461836"/>
    <lineage>
        <taxon>Eukaryota</taxon>
        <taxon>Apusozoa</taxon>
        <taxon>Apusomonadida</taxon>
        <taxon>Apusomonadidae</taxon>
        <taxon>Thecamonas</taxon>
    </lineage>
</organism>
<evidence type="ECO:0000256" key="8">
    <source>
        <dbReference type="ARBA" id="ARBA00022723"/>
    </source>
</evidence>